<dbReference type="Pfam" id="PF00004">
    <property type="entry name" value="AAA"/>
    <property type="match status" value="1"/>
</dbReference>
<dbReference type="GO" id="GO:0051228">
    <property type="term" value="P:mitotic spindle disassembly"/>
    <property type="evidence" value="ECO:0007669"/>
    <property type="project" value="TreeGrafter"/>
</dbReference>
<dbReference type="GO" id="GO:0005829">
    <property type="term" value="C:cytosol"/>
    <property type="evidence" value="ECO:0007669"/>
    <property type="project" value="TreeGrafter"/>
</dbReference>
<protein>
    <submittedName>
        <fullName evidence="2">Type III restriction enzyme, res subunit/ATPase family associated with various cellular activities (AAA), putative</fullName>
    </submittedName>
</protein>
<dbReference type="GO" id="GO:0016887">
    <property type="term" value="F:ATP hydrolysis activity"/>
    <property type="evidence" value="ECO:0007669"/>
    <property type="project" value="InterPro"/>
</dbReference>
<dbReference type="GO" id="GO:0005634">
    <property type="term" value="C:nucleus"/>
    <property type="evidence" value="ECO:0007669"/>
    <property type="project" value="TreeGrafter"/>
</dbReference>
<dbReference type="Gene3D" id="3.40.50.300">
    <property type="entry name" value="P-loop containing nucleotide triphosphate hydrolases"/>
    <property type="match status" value="1"/>
</dbReference>
<dbReference type="VEuPathDB" id="TriTrypDB:ADEAN_000259200"/>
<organism evidence="2 3">
    <name type="scientific">Angomonas deanei</name>
    <dbReference type="NCBI Taxonomy" id="59799"/>
    <lineage>
        <taxon>Eukaryota</taxon>
        <taxon>Discoba</taxon>
        <taxon>Euglenozoa</taxon>
        <taxon>Kinetoplastea</taxon>
        <taxon>Metakinetoplastina</taxon>
        <taxon>Trypanosomatida</taxon>
        <taxon>Trypanosomatidae</taxon>
        <taxon>Strigomonadinae</taxon>
        <taxon>Angomonas</taxon>
    </lineage>
</organism>
<evidence type="ECO:0000313" key="2">
    <source>
        <dbReference type="EMBL" id="CAD2215139.1"/>
    </source>
</evidence>
<sequence>MSSGFTDSLVLTLPVYWWPSFTTLQEYPVTAERTLAAAIARFPASLGAPAVELSRLGVTVFHLAEWNEDTTHVLVYDPFTGETVALPVSLADSKGVLQGKGRPSLPQLARQGRIRVQPMPLDMEDRKKRKTNTNDRTTRQILSDCLFDNYYKVLLGHIQLATRQSVPLGSIIVTGNPSHTKCMVRHVTENAPTLFSVPSQDSGAWVTFVVEHRVLDLSLLFRMDEREALAAVRATLRLPPIPPSQQSTARHCLLVEMHGIDRLDTTAVTHTAVIISEILAGCHRIEKKQHNPHCCVFFLSTAQYVQEVHPTLCSRLGKSLLALTPPTVEECKQCLEKLLSPDELDALTQTPERWRWIALRMSTTLRIEELLELNPTTLRTWMTEALDRYASAQEMHSAAAQDTHYGHLYGVGPCIASLERLLVWPLAHLTELQELGIPTTKGALLCGPTGCGKTVVMTALARRLRELQVNFTLNVIIVDGLSLIEKEVGKTEKNISQLFQKARSRTPTVLFIDNLDALAPPRGQLTSETNLVADRSLSTLLTERMV</sequence>
<dbReference type="InterPro" id="IPR050168">
    <property type="entry name" value="AAA_ATPase_domain"/>
</dbReference>
<dbReference type="SMART" id="SM00382">
    <property type="entry name" value="AAA"/>
    <property type="match status" value="1"/>
</dbReference>
<feature type="domain" description="AAA+ ATPase" evidence="1">
    <location>
        <begin position="439"/>
        <end position="546"/>
    </location>
</feature>
<dbReference type="GO" id="GO:0030970">
    <property type="term" value="P:retrograde protein transport, ER to cytosol"/>
    <property type="evidence" value="ECO:0007669"/>
    <property type="project" value="TreeGrafter"/>
</dbReference>
<dbReference type="InterPro" id="IPR003959">
    <property type="entry name" value="ATPase_AAA_core"/>
</dbReference>
<dbReference type="GO" id="GO:0031593">
    <property type="term" value="F:polyubiquitin modification-dependent protein binding"/>
    <property type="evidence" value="ECO:0007669"/>
    <property type="project" value="TreeGrafter"/>
</dbReference>
<proteinExistence type="predicted"/>
<dbReference type="AlphaFoldDB" id="A0A7G2C6F2"/>
<evidence type="ECO:0000313" key="3">
    <source>
        <dbReference type="Proteomes" id="UP000515908"/>
    </source>
</evidence>
<gene>
    <name evidence="2" type="ORF">ADEAN_000259200</name>
</gene>
<dbReference type="GO" id="GO:0097352">
    <property type="term" value="P:autophagosome maturation"/>
    <property type="evidence" value="ECO:0007669"/>
    <property type="project" value="TreeGrafter"/>
</dbReference>
<dbReference type="GO" id="GO:0034098">
    <property type="term" value="C:VCP-NPL4-UFD1 AAA ATPase complex"/>
    <property type="evidence" value="ECO:0007669"/>
    <property type="project" value="TreeGrafter"/>
</dbReference>
<accession>A0A7G2C6F2</accession>
<dbReference type="PANTHER" id="PTHR23077">
    <property type="entry name" value="AAA-FAMILY ATPASE"/>
    <property type="match status" value="1"/>
</dbReference>
<reference evidence="2 3" key="1">
    <citation type="submission" date="2020-08" db="EMBL/GenBank/DDBJ databases">
        <authorList>
            <person name="Newling K."/>
            <person name="Davey J."/>
            <person name="Forrester S."/>
        </authorList>
    </citation>
    <scope>NUCLEOTIDE SEQUENCE [LARGE SCALE GENOMIC DNA]</scope>
    <source>
        <strain evidence="3">Crithidia deanei Carvalho (ATCC PRA-265)</strain>
    </source>
</reference>
<dbReference type="SUPFAM" id="SSF52540">
    <property type="entry name" value="P-loop containing nucleoside triphosphate hydrolases"/>
    <property type="match status" value="1"/>
</dbReference>
<dbReference type="InterPro" id="IPR027417">
    <property type="entry name" value="P-loop_NTPase"/>
</dbReference>
<dbReference type="EMBL" id="LR877148">
    <property type="protein sequence ID" value="CAD2215139.1"/>
    <property type="molecule type" value="Genomic_DNA"/>
</dbReference>
<dbReference type="Proteomes" id="UP000515908">
    <property type="component" value="Chromosome 04"/>
</dbReference>
<dbReference type="InterPro" id="IPR003593">
    <property type="entry name" value="AAA+_ATPase"/>
</dbReference>
<dbReference type="GO" id="GO:0005524">
    <property type="term" value="F:ATP binding"/>
    <property type="evidence" value="ECO:0007669"/>
    <property type="project" value="InterPro"/>
</dbReference>
<name>A0A7G2C6F2_9TRYP</name>
<evidence type="ECO:0000259" key="1">
    <source>
        <dbReference type="SMART" id="SM00382"/>
    </source>
</evidence>
<keyword evidence="3" id="KW-1185">Reference proteome</keyword>
<dbReference type="PANTHER" id="PTHR23077:SF197">
    <property type="entry name" value="DIVISION CYCLE PROTEIN, PUTATIVE-RELATED"/>
    <property type="match status" value="1"/>
</dbReference>